<accession>A0ABQ5QTP8</accession>
<evidence type="ECO:0000256" key="3">
    <source>
        <dbReference type="ARBA" id="ARBA00022475"/>
    </source>
</evidence>
<keyword evidence="4 8" id="KW-0812">Transmembrane</keyword>
<dbReference type="Gene3D" id="1.20.1250.20">
    <property type="entry name" value="MFS general substrate transporter like domains"/>
    <property type="match status" value="1"/>
</dbReference>
<feature type="transmembrane region" description="Helical" evidence="8">
    <location>
        <begin position="167"/>
        <end position="185"/>
    </location>
</feature>
<feature type="transmembrane region" description="Helical" evidence="8">
    <location>
        <begin position="212"/>
        <end position="238"/>
    </location>
</feature>
<dbReference type="PANTHER" id="PTHR23513:SF6">
    <property type="entry name" value="MAJOR FACILITATOR SUPERFAMILY ASSOCIATED DOMAIN-CONTAINING PROTEIN"/>
    <property type="match status" value="1"/>
</dbReference>
<dbReference type="EMBL" id="BSDI01000013">
    <property type="protein sequence ID" value="GLH97961.1"/>
    <property type="molecule type" value="Genomic_DNA"/>
</dbReference>
<comment type="caution">
    <text evidence="10">The sequence shown here is derived from an EMBL/GenBank/DDBJ whole genome shotgun (WGS) entry which is preliminary data.</text>
</comment>
<dbReference type="InterPro" id="IPR010290">
    <property type="entry name" value="TM_effector"/>
</dbReference>
<feature type="transmembrane region" description="Helical" evidence="8">
    <location>
        <begin position="40"/>
        <end position="58"/>
    </location>
</feature>
<keyword evidence="2" id="KW-0813">Transport</keyword>
<protein>
    <submittedName>
        <fullName evidence="10">MFS transporter</fullName>
    </submittedName>
</protein>
<dbReference type="InterPro" id="IPR036259">
    <property type="entry name" value="MFS_trans_sf"/>
</dbReference>
<keyword evidence="5 8" id="KW-1133">Transmembrane helix</keyword>
<keyword evidence="3" id="KW-1003">Cell membrane</keyword>
<feature type="transmembrane region" description="Helical" evidence="8">
    <location>
        <begin position="250"/>
        <end position="270"/>
    </location>
</feature>
<feature type="region of interest" description="Disordered" evidence="7">
    <location>
        <begin position="396"/>
        <end position="439"/>
    </location>
</feature>
<evidence type="ECO:0000256" key="8">
    <source>
        <dbReference type="SAM" id="Phobius"/>
    </source>
</evidence>
<feature type="transmembrane region" description="Helical" evidence="8">
    <location>
        <begin position="277"/>
        <end position="295"/>
    </location>
</feature>
<dbReference type="Proteomes" id="UP001144280">
    <property type="component" value="Unassembled WGS sequence"/>
</dbReference>
<feature type="transmembrane region" description="Helical" evidence="8">
    <location>
        <begin position="368"/>
        <end position="390"/>
    </location>
</feature>
<feature type="compositionally biased region" description="Gly residues" evidence="7">
    <location>
        <begin position="427"/>
        <end position="439"/>
    </location>
</feature>
<feature type="transmembrane region" description="Helical" evidence="8">
    <location>
        <begin position="334"/>
        <end position="356"/>
    </location>
</feature>
<reference evidence="10" key="1">
    <citation type="submission" date="2022-12" db="EMBL/GenBank/DDBJ databases">
        <title>New Phytohabitans aurantiacus sp. RD004123 nov., an actinomycete isolated from soil.</title>
        <authorList>
            <person name="Triningsih D.W."/>
            <person name="Harunari E."/>
            <person name="Igarashi Y."/>
        </authorList>
    </citation>
    <scope>NUCLEOTIDE SEQUENCE</scope>
    <source>
        <strain evidence="10">RD004123</strain>
    </source>
</reference>
<dbReference type="Pfam" id="PF05977">
    <property type="entry name" value="MFS_3"/>
    <property type="match status" value="1"/>
</dbReference>
<feature type="transmembrane region" description="Helical" evidence="8">
    <location>
        <begin position="301"/>
        <end position="322"/>
    </location>
</feature>
<evidence type="ECO:0000313" key="10">
    <source>
        <dbReference type="EMBL" id="GLH97961.1"/>
    </source>
</evidence>
<dbReference type="PANTHER" id="PTHR23513">
    <property type="entry name" value="INTEGRAL MEMBRANE EFFLUX PROTEIN-RELATED"/>
    <property type="match status" value="1"/>
</dbReference>
<feature type="domain" description="Major facilitator superfamily (MFS) profile" evidence="9">
    <location>
        <begin position="1"/>
        <end position="392"/>
    </location>
</feature>
<evidence type="ECO:0000256" key="1">
    <source>
        <dbReference type="ARBA" id="ARBA00004651"/>
    </source>
</evidence>
<dbReference type="CDD" id="cd06173">
    <property type="entry name" value="MFS_MefA_like"/>
    <property type="match status" value="1"/>
</dbReference>
<dbReference type="InterPro" id="IPR020846">
    <property type="entry name" value="MFS_dom"/>
</dbReference>
<evidence type="ECO:0000256" key="7">
    <source>
        <dbReference type="SAM" id="MobiDB-lite"/>
    </source>
</evidence>
<evidence type="ECO:0000256" key="5">
    <source>
        <dbReference type="ARBA" id="ARBA00022989"/>
    </source>
</evidence>
<evidence type="ECO:0000256" key="4">
    <source>
        <dbReference type="ARBA" id="ARBA00022692"/>
    </source>
</evidence>
<dbReference type="PROSITE" id="PS50850">
    <property type="entry name" value="MFS"/>
    <property type="match status" value="1"/>
</dbReference>
<keyword evidence="6 8" id="KW-0472">Membrane</keyword>
<evidence type="ECO:0000256" key="2">
    <source>
        <dbReference type="ARBA" id="ARBA00022448"/>
    </source>
</evidence>
<evidence type="ECO:0000256" key="6">
    <source>
        <dbReference type="ARBA" id="ARBA00023136"/>
    </source>
</evidence>
<sequence>MKRGLIGLFVAKAVSAVGTKMSFLAVPWFVLVTSGSAARTGFVAFAEMLPYVLVCAFGGPVIDRLGARRIGVIADLGSALAVAAIPILHRGPGLSFPVLVALVAALGLLRGFGDSAKRVLLPRAVEISGVPMTRATSIQDGIFRLSTLLGAPLAGVLIAAFDAPTVLLIDAATFLVASVLVGSLVPRAEKVAGEPYLRALKAGWRFVRRDRLILAVALMIFMTNLLDQAYAAVLMPVWGRDVVGSVTAVGLLWGLFGAGAVAGNVVFTVLAPKLPRYTTFAVGFLIAGAPRFVVPALTDEVWIVCVMAVVSGFAIAGVNPVLGAAQYERVPKEMHARVLGASMAISWGGIPLGGLIGGWVVEELSLTAAFWIFGALYLATTVTPFLLPVWKEMDDPVSTGDGHEDAEQDEGHGGYREDEQQVAPAIAGGGGGSGRRLGG</sequence>
<feature type="compositionally biased region" description="Basic and acidic residues" evidence="7">
    <location>
        <begin position="401"/>
        <end position="419"/>
    </location>
</feature>
<name>A0ABQ5QTP8_9ACTN</name>
<feature type="transmembrane region" description="Helical" evidence="8">
    <location>
        <begin position="94"/>
        <end position="113"/>
    </location>
</feature>
<comment type="subcellular location">
    <subcellularLocation>
        <location evidence="1">Cell membrane</location>
        <topology evidence="1">Multi-pass membrane protein</topology>
    </subcellularLocation>
</comment>
<gene>
    <name evidence="10" type="ORF">Pa4123_32360</name>
</gene>
<dbReference type="SUPFAM" id="SSF103473">
    <property type="entry name" value="MFS general substrate transporter"/>
    <property type="match status" value="1"/>
</dbReference>
<evidence type="ECO:0000259" key="9">
    <source>
        <dbReference type="PROSITE" id="PS50850"/>
    </source>
</evidence>
<evidence type="ECO:0000313" key="11">
    <source>
        <dbReference type="Proteomes" id="UP001144280"/>
    </source>
</evidence>
<proteinExistence type="predicted"/>
<feature type="transmembrane region" description="Helical" evidence="8">
    <location>
        <begin position="142"/>
        <end position="161"/>
    </location>
</feature>
<organism evidence="10 11">
    <name type="scientific">Phytohabitans aurantiacus</name>
    <dbReference type="NCBI Taxonomy" id="3016789"/>
    <lineage>
        <taxon>Bacteria</taxon>
        <taxon>Bacillati</taxon>
        <taxon>Actinomycetota</taxon>
        <taxon>Actinomycetes</taxon>
        <taxon>Micromonosporales</taxon>
        <taxon>Micromonosporaceae</taxon>
    </lineage>
</organism>
<feature type="transmembrane region" description="Helical" evidence="8">
    <location>
        <begin position="70"/>
        <end position="88"/>
    </location>
</feature>
<keyword evidence="11" id="KW-1185">Reference proteome</keyword>